<dbReference type="InterPro" id="IPR051785">
    <property type="entry name" value="MMCE/EMCE_epimerase"/>
</dbReference>
<dbReference type="Pfam" id="PF13669">
    <property type="entry name" value="Glyoxalase_4"/>
    <property type="match status" value="1"/>
</dbReference>
<keyword evidence="1" id="KW-0479">Metal-binding</keyword>
<dbReference type="Gene3D" id="3.10.180.10">
    <property type="entry name" value="2,3-Dihydroxybiphenyl 1,2-Dioxygenase, domain 1"/>
    <property type="match status" value="2"/>
</dbReference>
<dbReference type="GO" id="GO:0046872">
    <property type="term" value="F:metal ion binding"/>
    <property type="evidence" value="ECO:0007669"/>
    <property type="project" value="UniProtKB-KW"/>
</dbReference>
<feature type="domain" description="VOC" evidence="2">
    <location>
        <begin position="7"/>
        <end position="147"/>
    </location>
</feature>
<dbReference type="SUPFAM" id="SSF54593">
    <property type="entry name" value="Glyoxalase/Bleomycin resistance protein/Dihydroxybiphenyl dioxygenase"/>
    <property type="match status" value="2"/>
</dbReference>
<accession>A0A4R2GJC9</accession>
<dbReference type="AlphaFoldDB" id="A0A4R2GJC9"/>
<dbReference type="InterPro" id="IPR029068">
    <property type="entry name" value="Glyas_Bleomycin-R_OHBP_Dase"/>
</dbReference>
<dbReference type="GO" id="GO:0046491">
    <property type="term" value="P:L-methylmalonyl-CoA metabolic process"/>
    <property type="evidence" value="ECO:0007669"/>
    <property type="project" value="TreeGrafter"/>
</dbReference>
<dbReference type="RefSeq" id="WP_132434149.1">
    <property type="nucleotide sequence ID" value="NZ_SLWK01000008.1"/>
</dbReference>
<dbReference type="PANTHER" id="PTHR43048:SF5">
    <property type="entry name" value="BLR5325 PROTEIN"/>
    <property type="match status" value="1"/>
</dbReference>
<keyword evidence="3" id="KW-0456">Lyase</keyword>
<gene>
    <name evidence="3" type="ORF">EV194_10855</name>
</gene>
<sequence length="351" mass="39897">MKKNICGIQQIGIGLKDAREAWKWYRKTFGMDINVLEDTAVAKLMLHYTNGQECERYAAIALNMEGGGGFEVWQHTGFTPKPPVFDVRLGDCGIFICKMKTRNINRAYKVHSEQNAGVIGEITKTPDGREHYFLRDPYNNIFEIVEEPAYFKKEKSPTGGVYGAVIGVSDIEKAREVYSDILNYDEVVYDESGVFQDWAMIPGGEQKCRRVLLKHKPRSGSFSKLLGPGQIELVQALDREPGYIFKDRIWGELGFIHICFDVKGMSLLEEECTQKGYPFTVNSADSFDMGEAAGQFSYISDPDGTPIEFVEAHKLPIIKNLGWYMNLKERDPESSLPAWMIKTMQLKRIRD</sequence>
<keyword evidence="3" id="KW-0223">Dioxygenase</keyword>
<dbReference type="OrthoDB" id="9795618at2"/>
<keyword evidence="4" id="KW-1185">Reference proteome</keyword>
<keyword evidence="3" id="KW-0560">Oxidoreductase</keyword>
<evidence type="ECO:0000313" key="4">
    <source>
        <dbReference type="Proteomes" id="UP000295221"/>
    </source>
</evidence>
<feature type="domain" description="VOC" evidence="2">
    <location>
        <begin position="160"/>
        <end position="312"/>
    </location>
</feature>
<dbReference type="Pfam" id="PF00903">
    <property type="entry name" value="Glyoxalase"/>
    <property type="match status" value="1"/>
</dbReference>
<evidence type="ECO:0000256" key="1">
    <source>
        <dbReference type="ARBA" id="ARBA00022723"/>
    </source>
</evidence>
<evidence type="ECO:0000313" key="3">
    <source>
        <dbReference type="EMBL" id="TCO07450.1"/>
    </source>
</evidence>
<dbReference type="GO" id="GO:0004493">
    <property type="term" value="F:methylmalonyl-CoA epimerase activity"/>
    <property type="evidence" value="ECO:0007669"/>
    <property type="project" value="TreeGrafter"/>
</dbReference>
<reference evidence="3 4" key="1">
    <citation type="submission" date="2019-03" db="EMBL/GenBank/DDBJ databases">
        <title>Genomic Encyclopedia of Type Strains, Phase IV (KMG-IV): sequencing the most valuable type-strain genomes for metagenomic binning, comparative biology and taxonomic classification.</title>
        <authorList>
            <person name="Goeker M."/>
        </authorList>
    </citation>
    <scope>NUCLEOTIDE SEQUENCE [LARGE SCALE GENOMIC DNA]</scope>
    <source>
        <strain evidence="3 4">DSM 24179</strain>
    </source>
</reference>
<dbReference type="PANTHER" id="PTHR43048">
    <property type="entry name" value="METHYLMALONYL-COA EPIMERASE"/>
    <property type="match status" value="1"/>
</dbReference>
<dbReference type="GO" id="GO:0051213">
    <property type="term" value="F:dioxygenase activity"/>
    <property type="evidence" value="ECO:0007669"/>
    <property type="project" value="UniProtKB-KW"/>
</dbReference>
<organism evidence="3 4">
    <name type="scientific">Natronoflexus pectinivorans</name>
    <dbReference type="NCBI Taxonomy" id="682526"/>
    <lineage>
        <taxon>Bacteria</taxon>
        <taxon>Pseudomonadati</taxon>
        <taxon>Bacteroidota</taxon>
        <taxon>Bacteroidia</taxon>
        <taxon>Marinilabiliales</taxon>
        <taxon>Marinilabiliaceae</taxon>
        <taxon>Natronoflexus</taxon>
    </lineage>
</organism>
<comment type="caution">
    <text evidence="3">The sequence shown here is derived from an EMBL/GenBank/DDBJ whole genome shotgun (WGS) entry which is preliminary data.</text>
</comment>
<dbReference type="Proteomes" id="UP000295221">
    <property type="component" value="Unassembled WGS sequence"/>
</dbReference>
<dbReference type="GO" id="GO:0016829">
    <property type="term" value="F:lyase activity"/>
    <property type="evidence" value="ECO:0007669"/>
    <property type="project" value="UniProtKB-KW"/>
</dbReference>
<dbReference type="InterPro" id="IPR037523">
    <property type="entry name" value="VOC_core"/>
</dbReference>
<proteinExistence type="predicted"/>
<evidence type="ECO:0000259" key="2">
    <source>
        <dbReference type="PROSITE" id="PS51819"/>
    </source>
</evidence>
<dbReference type="InterPro" id="IPR004360">
    <property type="entry name" value="Glyas_Fos-R_dOase_dom"/>
</dbReference>
<dbReference type="EMBL" id="SLWK01000008">
    <property type="protein sequence ID" value="TCO07450.1"/>
    <property type="molecule type" value="Genomic_DNA"/>
</dbReference>
<dbReference type="PROSITE" id="PS51819">
    <property type="entry name" value="VOC"/>
    <property type="match status" value="2"/>
</dbReference>
<name>A0A4R2GJC9_9BACT</name>
<protein>
    <submittedName>
        <fullName evidence="3">Catechol 2,3-dioxygenase-like lactoylglutathione lyase family enzyme</fullName>
    </submittedName>
</protein>